<keyword evidence="6" id="KW-0814">Transposable element</keyword>
<keyword evidence="5 6" id="KW-0233">DNA recombination</keyword>
<comment type="caution">
    <text evidence="7">The sequence shown here is derived from an EMBL/GenBank/DDBJ whole genome shotgun (WGS) entry which is preliminary data.</text>
</comment>
<comment type="function">
    <text evidence="1 6">Required for the transposition of the insertion element.</text>
</comment>
<accession>A0A420VDL3</accession>
<dbReference type="AlphaFoldDB" id="A0A420VDL3"/>
<proteinExistence type="inferred from homology"/>
<organism evidence="7 8">
    <name type="scientific">Caldibacillus debilis GB1</name>
    <dbReference type="NCBI Taxonomy" id="1339248"/>
    <lineage>
        <taxon>Bacteria</taxon>
        <taxon>Bacillati</taxon>
        <taxon>Bacillota</taxon>
        <taxon>Bacilli</taxon>
        <taxon>Bacillales</taxon>
        <taxon>Bacillaceae</taxon>
        <taxon>Caldibacillus</taxon>
    </lineage>
</organism>
<keyword evidence="8" id="KW-1185">Reference proteome</keyword>
<comment type="similarity">
    <text evidence="2 6">Belongs to the transposase mutator family.</text>
</comment>
<dbReference type="EMBL" id="AZRV01000040">
    <property type="protein sequence ID" value="RKO61636.1"/>
    <property type="molecule type" value="Genomic_DNA"/>
</dbReference>
<dbReference type="InterPro" id="IPR001207">
    <property type="entry name" value="Transposase_mutator"/>
</dbReference>
<evidence type="ECO:0000256" key="4">
    <source>
        <dbReference type="ARBA" id="ARBA00023125"/>
    </source>
</evidence>
<evidence type="ECO:0000256" key="3">
    <source>
        <dbReference type="ARBA" id="ARBA00022578"/>
    </source>
</evidence>
<evidence type="ECO:0000256" key="6">
    <source>
        <dbReference type="RuleBase" id="RU365089"/>
    </source>
</evidence>
<evidence type="ECO:0000313" key="8">
    <source>
        <dbReference type="Proteomes" id="UP000286235"/>
    </source>
</evidence>
<keyword evidence="3 6" id="KW-0815">Transposition</keyword>
<evidence type="ECO:0000256" key="5">
    <source>
        <dbReference type="ARBA" id="ARBA00023172"/>
    </source>
</evidence>
<keyword evidence="4 6" id="KW-0238">DNA-binding</keyword>
<gene>
    <name evidence="7" type="ORF">Cdeb_03398</name>
</gene>
<sequence>MAYQNSTLSLEQMLLKFMSEQDPMLSMLQWLCEQMMEAEVTAKIQAQKSERTDTRTGYRSGYRVRRFDTRMGTMYLFVPKLRKGGYVPFFVTAKSRAEAALIQVIQEAYIQGVSTRKIRKLASRLGIESISRGQVSQITRE</sequence>
<reference evidence="7 8" key="1">
    <citation type="submission" date="2013-12" db="EMBL/GenBank/DDBJ databases">
        <title>Genome and proteome characterization of Caldibacillus debilis GB1 derived from a cellulolytic aero-tolerant co-culture.</title>
        <authorList>
            <person name="Wushke S.T."/>
            <person name="Zhang X."/>
            <person name="Fristensky B."/>
            <person name="Wilkins J.A."/>
            <person name="Levin D.B."/>
            <person name="Sparling R."/>
        </authorList>
    </citation>
    <scope>NUCLEOTIDE SEQUENCE [LARGE SCALE GENOMIC DNA]</scope>
    <source>
        <strain evidence="7 8">GB1</strain>
    </source>
</reference>
<protein>
    <recommendedName>
        <fullName evidence="6">Mutator family transposase</fullName>
    </recommendedName>
</protein>
<dbReference type="Pfam" id="PF00872">
    <property type="entry name" value="Transposase_mut"/>
    <property type="match status" value="1"/>
</dbReference>
<name>A0A420VDL3_9BACI</name>
<dbReference type="GO" id="GO:0004803">
    <property type="term" value="F:transposase activity"/>
    <property type="evidence" value="ECO:0007669"/>
    <property type="project" value="UniProtKB-UniRule"/>
</dbReference>
<evidence type="ECO:0000313" key="7">
    <source>
        <dbReference type="EMBL" id="RKO61636.1"/>
    </source>
</evidence>
<dbReference type="Proteomes" id="UP000286235">
    <property type="component" value="Unassembled WGS sequence"/>
</dbReference>
<dbReference type="GO" id="GO:0006313">
    <property type="term" value="P:DNA transposition"/>
    <property type="evidence" value="ECO:0007669"/>
    <property type="project" value="UniProtKB-UniRule"/>
</dbReference>
<dbReference type="GO" id="GO:0003677">
    <property type="term" value="F:DNA binding"/>
    <property type="evidence" value="ECO:0007669"/>
    <property type="project" value="UniProtKB-UniRule"/>
</dbReference>
<dbReference type="PANTHER" id="PTHR33217">
    <property type="entry name" value="TRANSPOSASE FOR INSERTION SEQUENCE ELEMENT IS1081"/>
    <property type="match status" value="1"/>
</dbReference>
<dbReference type="PANTHER" id="PTHR33217:SF7">
    <property type="entry name" value="TRANSPOSASE FOR INSERTION SEQUENCE ELEMENT IS1081"/>
    <property type="match status" value="1"/>
</dbReference>
<evidence type="ECO:0000256" key="1">
    <source>
        <dbReference type="ARBA" id="ARBA00002190"/>
    </source>
</evidence>
<evidence type="ECO:0000256" key="2">
    <source>
        <dbReference type="ARBA" id="ARBA00010961"/>
    </source>
</evidence>